<dbReference type="Proteomes" id="UP000765509">
    <property type="component" value="Unassembled WGS sequence"/>
</dbReference>
<dbReference type="EMBL" id="AVOT02110296">
    <property type="protein sequence ID" value="MBW0581556.1"/>
    <property type="molecule type" value="Genomic_DNA"/>
</dbReference>
<evidence type="ECO:0000313" key="4">
    <source>
        <dbReference type="Proteomes" id="UP000765509"/>
    </source>
</evidence>
<reference evidence="3" key="1">
    <citation type="submission" date="2021-03" db="EMBL/GenBank/DDBJ databases">
        <title>Draft genome sequence of rust myrtle Austropuccinia psidii MF-1, a brazilian biotype.</title>
        <authorList>
            <person name="Quecine M.C."/>
            <person name="Pachon D.M.R."/>
            <person name="Bonatelli M.L."/>
            <person name="Correr F.H."/>
            <person name="Franceschini L.M."/>
            <person name="Leite T.F."/>
            <person name="Margarido G.R.A."/>
            <person name="Almeida C.A."/>
            <person name="Ferrarezi J.A."/>
            <person name="Labate C.A."/>
        </authorList>
    </citation>
    <scope>NUCLEOTIDE SEQUENCE</scope>
    <source>
        <strain evidence="3">MF-1</strain>
    </source>
</reference>
<organism evidence="3 4">
    <name type="scientific">Austropuccinia psidii MF-1</name>
    <dbReference type="NCBI Taxonomy" id="1389203"/>
    <lineage>
        <taxon>Eukaryota</taxon>
        <taxon>Fungi</taxon>
        <taxon>Dikarya</taxon>
        <taxon>Basidiomycota</taxon>
        <taxon>Pucciniomycotina</taxon>
        <taxon>Pucciniomycetes</taxon>
        <taxon>Pucciniales</taxon>
        <taxon>Sphaerophragmiaceae</taxon>
        <taxon>Austropuccinia</taxon>
    </lineage>
</organism>
<dbReference type="OrthoDB" id="4769838at2759"/>
<dbReference type="InterPro" id="IPR032549">
    <property type="entry name" value="DUF4939"/>
</dbReference>
<sequence>MAGEAPSRRGDEEGEESVEEEESEESEVEAALAGVPEASEPPNLAPSNQTLVSQADPNFLKMMEQMTQFMGQITQAVAPRDTSRAPQFKTPSIKAPDSFDGTKAYKLRGFIQYCQLILHNDPERFFSESKKVLYSTSFLTGKAGKWIETYLSNIYNEDHSYLLNNWKSFNPVIHSVWGSNEVRKAEQDLENIRMKESGQASLYIADFRRIMLRI</sequence>
<name>A0A9Q3Q1B2_9BASI</name>
<feature type="compositionally biased region" description="Acidic residues" evidence="1">
    <location>
        <begin position="12"/>
        <end position="28"/>
    </location>
</feature>
<evidence type="ECO:0000313" key="3">
    <source>
        <dbReference type="EMBL" id="MBW0581556.1"/>
    </source>
</evidence>
<dbReference type="AlphaFoldDB" id="A0A9Q3Q1B2"/>
<accession>A0A9Q3Q1B2</accession>
<feature type="domain" description="DUF4939" evidence="2">
    <location>
        <begin position="73"/>
        <end position="179"/>
    </location>
</feature>
<proteinExistence type="predicted"/>
<feature type="compositionally biased region" description="Basic and acidic residues" evidence="1">
    <location>
        <begin position="1"/>
        <end position="11"/>
    </location>
</feature>
<feature type="region of interest" description="Disordered" evidence="1">
    <location>
        <begin position="1"/>
        <end position="50"/>
    </location>
</feature>
<evidence type="ECO:0000259" key="2">
    <source>
        <dbReference type="Pfam" id="PF16297"/>
    </source>
</evidence>
<keyword evidence="4" id="KW-1185">Reference proteome</keyword>
<comment type="caution">
    <text evidence="3">The sequence shown here is derived from an EMBL/GenBank/DDBJ whole genome shotgun (WGS) entry which is preliminary data.</text>
</comment>
<gene>
    <name evidence="3" type="ORF">O181_121271</name>
</gene>
<dbReference type="Pfam" id="PF16297">
    <property type="entry name" value="DUF4939"/>
    <property type="match status" value="1"/>
</dbReference>
<evidence type="ECO:0000256" key="1">
    <source>
        <dbReference type="SAM" id="MobiDB-lite"/>
    </source>
</evidence>
<protein>
    <recommendedName>
        <fullName evidence="2">DUF4939 domain-containing protein</fullName>
    </recommendedName>
</protein>